<evidence type="ECO:0000313" key="2">
    <source>
        <dbReference type="Proteomes" id="UP000183832"/>
    </source>
</evidence>
<proteinExistence type="predicted"/>
<dbReference type="AlphaFoldDB" id="A0A1J1IBD6"/>
<gene>
    <name evidence="1" type="ORF">CLUMA_CG009210</name>
</gene>
<reference evidence="1 2" key="1">
    <citation type="submission" date="2015-04" db="EMBL/GenBank/DDBJ databases">
        <authorList>
            <person name="Syromyatnikov M.Y."/>
            <person name="Popov V.N."/>
        </authorList>
    </citation>
    <scope>NUCLEOTIDE SEQUENCE [LARGE SCALE GENOMIC DNA]</scope>
</reference>
<protein>
    <submittedName>
        <fullName evidence="1">CLUMA_CG009210, isoform A</fullName>
    </submittedName>
</protein>
<evidence type="ECO:0000313" key="1">
    <source>
        <dbReference type="EMBL" id="CRK95753.1"/>
    </source>
</evidence>
<keyword evidence="2" id="KW-1185">Reference proteome</keyword>
<dbReference type="EMBL" id="CVRI01000042">
    <property type="protein sequence ID" value="CRK95753.1"/>
    <property type="molecule type" value="Genomic_DNA"/>
</dbReference>
<name>A0A1J1IBD6_9DIPT</name>
<accession>A0A1J1IBD6</accession>
<dbReference type="Proteomes" id="UP000183832">
    <property type="component" value="Unassembled WGS sequence"/>
</dbReference>
<sequence>MMKNQVSEIVAVNNHMKQIKTLVTTLYYRRDYPRYIAQHIKIFSVQSCYLSRSRNCSLYQDTIFILENLKEQEN</sequence>
<organism evidence="1 2">
    <name type="scientific">Clunio marinus</name>
    <dbReference type="NCBI Taxonomy" id="568069"/>
    <lineage>
        <taxon>Eukaryota</taxon>
        <taxon>Metazoa</taxon>
        <taxon>Ecdysozoa</taxon>
        <taxon>Arthropoda</taxon>
        <taxon>Hexapoda</taxon>
        <taxon>Insecta</taxon>
        <taxon>Pterygota</taxon>
        <taxon>Neoptera</taxon>
        <taxon>Endopterygota</taxon>
        <taxon>Diptera</taxon>
        <taxon>Nematocera</taxon>
        <taxon>Chironomoidea</taxon>
        <taxon>Chironomidae</taxon>
        <taxon>Clunio</taxon>
    </lineage>
</organism>